<proteinExistence type="inferred from homology"/>
<dbReference type="Gene3D" id="3.40.50.1820">
    <property type="entry name" value="alpha/beta hydrolase"/>
    <property type="match status" value="1"/>
</dbReference>
<dbReference type="Proteomes" id="UP000268014">
    <property type="component" value="Unassembled WGS sequence"/>
</dbReference>
<keyword evidence="9" id="KW-1185">Reference proteome</keyword>
<keyword evidence="4" id="KW-0378">Hydrolase</keyword>
<dbReference type="PRINTS" id="PR00878">
    <property type="entry name" value="CHOLNESTRASE"/>
</dbReference>
<evidence type="ECO:0000256" key="1">
    <source>
        <dbReference type="ARBA" id="ARBA00005964"/>
    </source>
</evidence>
<dbReference type="AlphaFoldDB" id="A0A0N4W7H4"/>
<dbReference type="STRING" id="6290.A0A0N4W7H4"/>
<dbReference type="InterPro" id="IPR029058">
    <property type="entry name" value="AB_hydrolase_fold"/>
</dbReference>
<dbReference type="PANTHER" id="PTHR43918">
    <property type="entry name" value="ACETYLCHOLINESTERASE"/>
    <property type="match status" value="1"/>
</dbReference>
<evidence type="ECO:0000256" key="2">
    <source>
        <dbReference type="ARBA" id="ARBA00013276"/>
    </source>
</evidence>
<dbReference type="GO" id="GO:0005886">
    <property type="term" value="C:plasma membrane"/>
    <property type="evidence" value="ECO:0007669"/>
    <property type="project" value="TreeGrafter"/>
</dbReference>
<dbReference type="InterPro" id="IPR050654">
    <property type="entry name" value="AChE-related_enzymes"/>
</dbReference>
<dbReference type="OrthoDB" id="5818445at2759"/>
<organism evidence="10">
    <name type="scientific">Haemonchus placei</name>
    <name type="common">Barber's pole worm</name>
    <dbReference type="NCBI Taxonomy" id="6290"/>
    <lineage>
        <taxon>Eukaryota</taxon>
        <taxon>Metazoa</taxon>
        <taxon>Ecdysozoa</taxon>
        <taxon>Nematoda</taxon>
        <taxon>Chromadorea</taxon>
        <taxon>Rhabditida</taxon>
        <taxon>Rhabditina</taxon>
        <taxon>Rhabditomorpha</taxon>
        <taxon>Strongyloidea</taxon>
        <taxon>Trichostrongylidae</taxon>
        <taxon>Haemonchus</taxon>
    </lineage>
</organism>
<protein>
    <recommendedName>
        <fullName evidence="2">acetylcholinesterase</fullName>
        <ecNumber evidence="2">3.1.1.7</ecNumber>
    </recommendedName>
</protein>
<dbReference type="PANTHER" id="PTHR43918:SF12">
    <property type="entry name" value="ACETYLCHOLINESTERASE 1"/>
    <property type="match status" value="1"/>
</dbReference>
<evidence type="ECO:0000313" key="9">
    <source>
        <dbReference type="Proteomes" id="UP000268014"/>
    </source>
</evidence>
<evidence type="ECO:0000256" key="5">
    <source>
        <dbReference type="ARBA" id="ARBA00022867"/>
    </source>
</evidence>
<feature type="domain" description="Carboxylesterase type B" evidence="7">
    <location>
        <begin position="21"/>
        <end position="70"/>
    </location>
</feature>
<dbReference type="InterPro" id="IPR002018">
    <property type="entry name" value="CarbesteraseB"/>
</dbReference>
<name>A0A0N4W7H4_HAEPC</name>
<dbReference type="OMA" id="CLAMNIW"/>
<evidence type="ECO:0000313" key="10">
    <source>
        <dbReference type="WBParaSite" id="HPLM_0000608301-mRNA-1"/>
    </source>
</evidence>
<dbReference type="SUPFAM" id="SSF53474">
    <property type="entry name" value="alpha/beta-Hydrolases"/>
    <property type="match status" value="1"/>
</dbReference>
<evidence type="ECO:0000256" key="3">
    <source>
        <dbReference type="ARBA" id="ARBA00022487"/>
    </source>
</evidence>
<accession>A0A0N4W7H4</accession>
<dbReference type="InterPro" id="IPR000997">
    <property type="entry name" value="Cholinesterase"/>
</dbReference>
<dbReference type="PROSITE" id="PS00941">
    <property type="entry name" value="CARBOXYLESTERASE_B_2"/>
    <property type="match status" value="1"/>
</dbReference>
<dbReference type="EMBL" id="UZAF01016434">
    <property type="protein sequence ID" value="VDO27910.1"/>
    <property type="molecule type" value="Genomic_DNA"/>
</dbReference>
<reference evidence="10" key="1">
    <citation type="submission" date="2017-02" db="UniProtKB">
        <authorList>
            <consortium name="WormBaseParasite"/>
        </authorList>
    </citation>
    <scope>IDENTIFICATION</scope>
</reference>
<keyword evidence="6" id="KW-1015">Disulfide bond</keyword>
<dbReference type="GO" id="GO:0006581">
    <property type="term" value="P:acetylcholine catabolic process"/>
    <property type="evidence" value="ECO:0007669"/>
    <property type="project" value="TreeGrafter"/>
</dbReference>
<dbReference type="GO" id="GO:0019695">
    <property type="term" value="P:choline metabolic process"/>
    <property type="evidence" value="ECO:0007669"/>
    <property type="project" value="TreeGrafter"/>
</dbReference>
<keyword evidence="3" id="KW-0719">Serine esterase</keyword>
<sequence>MQSFDTYFGEFYGATMWNANTPTSEDCLYLNVFVPGKVNANRRLAVMVWVYGGGFWSGTSTLEVYDGKILPV</sequence>
<dbReference type="EC" id="3.1.1.7" evidence="2"/>
<dbReference type="InterPro" id="IPR019819">
    <property type="entry name" value="Carboxylesterase_B_CS"/>
</dbReference>
<dbReference type="Pfam" id="PF00135">
    <property type="entry name" value="COesterase"/>
    <property type="match status" value="1"/>
</dbReference>
<dbReference type="GO" id="GO:0005615">
    <property type="term" value="C:extracellular space"/>
    <property type="evidence" value="ECO:0007669"/>
    <property type="project" value="TreeGrafter"/>
</dbReference>
<evidence type="ECO:0000313" key="8">
    <source>
        <dbReference type="EMBL" id="VDO27910.1"/>
    </source>
</evidence>
<keyword evidence="5" id="KW-0531">Neurotransmitter degradation</keyword>
<dbReference type="GO" id="GO:0003990">
    <property type="term" value="F:acetylcholinesterase activity"/>
    <property type="evidence" value="ECO:0007669"/>
    <property type="project" value="UniProtKB-EC"/>
</dbReference>
<evidence type="ECO:0000259" key="7">
    <source>
        <dbReference type="Pfam" id="PF00135"/>
    </source>
</evidence>
<dbReference type="WBParaSite" id="HPLM_0000608301-mRNA-1">
    <property type="protein sequence ID" value="HPLM_0000608301-mRNA-1"/>
    <property type="gene ID" value="HPLM_0000608301"/>
</dbReference>
<gene>
    <name evidence="8" type="ORF">HPLM_LOCUS6075</name>
</gene>
<evidence type="ECO:0000256" key="6">
    <source>
        <dbReference type="ARBA" id="ARBA00023157"/>
    </source>
</evidence>
<reference evidence="8 9" key="2">
    <citation type="submission" date="2018-11" db="EMBL/GenBank/DDBJ databases">
        <authorList>
            <consortium name="Pathogen Informatics"/>
        </authorList>
    </citation>
    <scope>NUCLEOTIDE SEQUENCE [LARGE SCALE GENOMIC DNA]</scope>
    <source>
        <strain evidence="8 9">MHpl1</strain>
    </source>
</reference>
<comment type="similarity">
    <text evidence="1">Belongs to the type-B carboxylesterase/lipase family.</text>
</comment>
<evidence type="ECO:0000256" key="4">
    <source>
        <dbReference type="ARBA" id="ARBA00022801"/>
    </source>
</evidence>